<comment type="catalytic activity">
    <reaction evidence="10">
        <text>a (3R)-hydroxyacyl-[ACP] + L-ornithine = a lyso-ornithine lipid + holo-[ACP] + H(+)</text>
        <dbReference type="Rhea" id="RHEA:20633"/>
        <dbReference type="Rhea" id="RHEA-COMP:9685"/>
        <dbReference type="Rhea" id="RHEA-COMP:9945"/>
        <dbReference type="ChEBI" id="CHEBI:15378"/>
        <dbReference type="ChEBI" id="CHEBI:46911"/>
        <dbReference type="ChEBI" id="CHEBI:64479"/>
        <dbReference type="ChEBI" id="CHEBI:78827"/>
        <dbReference type="ChEBI" id="CHEBI:138482"/>
        <dbReference type="EC" id="2.3.2.30"/>
    </reaction>
    <physiologicalReaction direction="left-to-right" evidence="10">
        <dbReference type="Rhea" id="RHEA:20634"/>
    </physiologicalReaction>
</comment>
<dbReference type="InterPro" id="IPR052351">
    <property type="entry name" value="Ornithine_N-alpha-AT"/>
</dbReference>
<evidence type="ECO:0000256" key="10">
    <source>
        <dbReference type="ARBA" id="ARBA00047785"/>
    </source>
</evidence>
<reference evidence="11 12" key="1">
    <citation type="journal article" date="2007" name="Nat. Biotechnol.">
        <title>Genome sequence and identification of candidate vaccine antigens from the animal pathogen Dichelobacter nodosus.</title>
        <authorList>
            <person name="Myers G.S."/>
            <person name="Parker D."/>
            <person name="Al-Hasani K."/>
            <person name="Kennan R.M."/>
            <person name="Seemann T."/>
            <person name="Ren Q."/>
            <person name="Badger J.H."/>
            <person name="Selengut J.D."/>
            <person name="Deboy R.T."/>
            <person name="Tettelin H."/>
            <person name="Boyce J.D."/>
            <person name="McCarl V.P."/>
            <person name="Han X."/>
            <person name="Nelson W.C."/>
            <person name="Madupu R."/>
            <person name="Mohamoud Y."/>
            <person name="Holley T."/>
            <person name="Fedorova N."/>
            <person name="Khouri H."/>
            <person name="Bottomley S.P."/>
            <person name="Whittington R.J."/>
            <person name="Adler B."/>
            <person name="Songer J.G."/>
            <person name="Rood J.I."/>
            <person name="Paulsen I.T."/>
        </authorList>
    </citation>
    <scope>NUCLEOTIDE SEQUENCE [LARGE SCALE GENOMIC DNA]</scope>
    <source>
        <strain evidence="11 12">VCS1703A</strain>
    </source>
</reference>
<dbReference type="GO" id="GO:0006629">
    <property type="term" value="P:lipid metabolic process"/>
    <property type="evidence" value="ECO:0007669"/>
    <property type="project" value="UniProtKB-KW"/>
</dbReference>
<evidence type="ECO:0000256" key="8">
    <source>
        <dbReference type="ARBA" id="ARBA00039866"/>
    </source>
</evidence>
<proteinExistence type="inferred from homology"/>
<gene>
    <name evidence="11" type="ordered locus">DNO_0224</name>
</gene>
<comment type="pathway">
    <text evidence="1">Lipid metabolism.</text>
</comment>
<evidence type="ECO:0000313" key="11">
    <source>
        <dbReference type="EMBL" id="ABQ13380.1"/>
    </source>
</evidence>
<dbReference type="Gene3D" id="3.40.630.30">
    <property type="match status" value="1"/>
</dbReference>
<dbReference type="RefSeq" id="WP_011927970.1">
    <property type="nucleotide sequence ID" value="NC_009446.1"/>
</dbReference>
<keyword evidence="2" id="KW-0444">Lipid biosynthesis</keyword>
<dbReference type="Proteomes" id="UP000000248">
    <property type="component" value="Chromosome"/>
</dbReference>
<evidence type="ECO:0000256" key="7">
    <source>
        <dbReference type="ARBA" id="ARBA00039058"/>
    </source>
</evidence>
<dbReference type="EMBL" id="CP000513">
    <property type="protein sequence ID" value="ABQ13380.1"/>
    <property type="molecule type" value="Genomic_DNA"/>
</dbReference>
<evidence type="ECO:0000256" key="3">
    <source>
        <dbReference type="ARBA" id="ARBA00022679"/>
    </source>
</evidence>
<keyword evidence="4" id="KW-0443">Lipid metabolism</keyword>
<dbReference type="EC" id="2.3.2.30" evidence="7"/>
<evidence type="ECO:0000256" key="2">
    <source>
        <dbReference type="ARBA" id="ARBA00022516"/>
    </source>
</evidence>
<evidence type="ECO:0000256" key="4">
    <source>
        <dbReference type="ARBA" id="ARBA00023098"/>
    </source>
</evidence>
<evidence type="ECO:0000256" key="1">
    <source>
        <dbReference type="ARBA" id="ARBA00005189"/>
    </source>
</evidence>
<dbReference type="Pfam" id="PF13444">
    <property type="entry name" value="Acetyltransf_5"/>
    <property type="match status" value="1"/>
</dbReference>
<comment type="function">
    <text evidence="9">Catalyzes the first step in the biosynthesis of ornithine lipids, which are phosphorus-free membrane lipids. Catalyzes the 3-hydroxyacyl-acyl carrier protein-dependent acylation of ornithine to form lyso-ornithine lipid (LOL).</text>
</comment>
<dbReference type="AlphaFoldDB" id="A5EWF0"/>
<dbReference type="OrthoDB" id="9787072at2"/>
<dbReference type="GO" id="GO:0043810">
    <property type="term" value="F:ornithine-acyl [acyl carrier protein] N-acyltransferase activity"/>
    <property type="evidence" value="ECO:0007669"/>
    <property type="project" value="UniProtKB-EC"/>
</dbReference>
<dbReference type="HOGENOM" id="CLU_058962_0_0_6"/>
<organism evidence="11 12">
    <name type="scientific">Dichelobacter nodosus (strain VCS1703A)</name>
    <dbReference type="NCBI Taxonomy" id="246195"/>
    <lineage>
        <taxon>Bacteria</taxon>
        <taxon>Pseudomonadati</taxon>
        <taxon>Pseudomonadota</taxon>
        <taxon>Gammaproteobacteria</taxon>
        <taxon>Cardiobacteriales</taxon>
        <taxon>Cardiobacteriaceae</taxon>
        <taxon>Dichelobacter</taxon>
    </lineage>
</organism>
<dbReference type="PANTHER" id="PTHR37323">
    <property type="entry name" value="GCN5-RELATED N-ACETYLTRANSFERASE"/>
    <property type="match status" value="1"/>
</dbReference>
<sequence length="245" mass="28014">MLQQYPSLAEKPRLTVSFAQTDAEIEEAQRLRYQIFAEEMGAKIESDQKRDCDQYDPYCQHLIVRNPEGLVIGCYRLLTAASAQALGSWYSESEFNMEPLRDLLPQTIELGRACVHPDYRNGATVMMLWSGLMRFVLQQNVRYMIGCASVCLEDGGITASALYHQLSQKHGCPECYRVTPHHPLPLHPLNENIEPECPPLLKGYLRAGASICSQPAWDQDFNCADMLIMMPLEKINRRYWNHFAK</sequence>
<evidence type="ECO:0000256" key="6">
    <source>
        <dbReference type="ARBA" id="ARBA00038095"/>
    </source>
</evidence>
<dbReference type="eggNOG" id="COG3176">
    <property type="taxonomic scope" value="Bacteria"/>
</dbReference>
<evidence type="ECO:0000256" key="9">
    <source>
        <dbReference type="ARBA" id="ARBA00045724"/>
    </source>
</evidence>
<protein>
    <recommendedName>
        <fullName evidence="8">L-ornithine N(alpha)-acyltransferase</fullName>
        <ecNumber evidence="7">2.3.2.30</ecNumber>
    </recommendedName>
</protein>
<evidence type="ECO:0000313" key="12">
    <source>
        <dbReference type="Proteomes" id="UP000000248"/>
    </source>
</evidence>
<comment type="similarity">
    <text evidence="6">Belongs to the acetyltransferase family. OlsB subfamily.</text>
</comment>
<accession>A5EWF0</accession>
<name>A5EWF0_DICNV</name>
<dbReference type="SUPFAM" id="SSF55729">
    <property type="entry name" value="Acyl-CoA N-acyltransferases (Nat)"/>
    <property type="match status" value="1"/>
</dbReference>
<dbReference type="KEGG" id="dno:DNO_0224"/>
<dbReference type="InterPro" id="IPR016181">
    <property type="entry name" value="Acyl_CoA_acyltransferase"/>
</dbReference>
<dbReference type="PANTHER" id="PTHR37323:SF1">
    <property type="entry name" value="L-ORNITHINE N(ALPHA)-ACYLTRANSFERASE"/>
    <property type="match status" value="1"/>
</dbReference>
<keyword evidence="3" id="KW-0808">Transferase</keyword>
<keyword evidence="5" id="KW-0012">Acyltransferase</keyword>
<keyword evidence="12" id="KW-1185">Reference proteome</keyword>
<dbReference type="STRING" id="246195.DNO_0224"/>
<evidence type="ECO:0000256" key="5">
    <source>
        <dbReference type="ARBA" id="ARBA00023315"/>
    </source>
</evidence>